<dbReference type="GO" id="GO:0006032">
    <property type="term" value="P:chitin catabolic process"/>
    <property type="evidence" value="ECO:0007669"/>
    <property type="project" value="UniProtKB-KW"/>
</dbReference>
<organism evidence="12 13">
    <name type="scientific">Galerina marginata (strain CBS 339.88)</name>
    <dbReference type="NCBI Taxonomy" id="685588"/>
    <lineage>
        <taxon>Eukaryota</taxon>
        <taxon>Fungi</taxon>
        <taxon>Dikarya</taxon>
        <taxon>Basidiomycota</taxon>
        <taxon>Agaricomycotina</taxon>
        <taxon>Agaricomycetes</taxon>
        <taxon>Agaricomycetidae</taxon>
        <taxon>Agaricales</taxon>
        <taxon>Agaricineae</taxon>
        <taxon>Strophariaceae</taxon>
        <taxon>Galerina</taxon>
    </lineage>
</organism>
<evidence type="ECO:0000256" key="3">
    <source>
        <dbReference type="ARBA" id="ARBA00023024"/>
    </source>
</evidence>
<dbReference type="SMART" id="SM00636">
    <property type="entry name" value="Glyco_18"/>
    <property type="match status" value="1"/>
</dbReference>
<keyword evidence="3" id="KW-0146">Chitin degradation</keyword>
<dbReference type="InterPro" id="IPR001223">
    <property type="entry name" value="Glyco_hydro18_cat"/>
</dbReference>
<feature type="region of interest" description="Disordered" evidence="9">
    <location>
        <begin position="355"/>
        <end position="376"/>
    </location>
</feature>
<dbReference type="Proteomes" id="UP000027222">
    <property type="component" value="Unassembled WGS sequence"/>
</dbReference>
<sequence>MSPCNCLERLCFVALFVTVLSPCFPVRAISQAGGVASLSEHKLRKEHTRTLSLAAYDGSTNDSFGNSYYNPVPKPPDSGLEPFLILPQNGIFGSYGTTENGHSSQMLVMGYYPDWVSSSFPPEKINFKWFDWIDFAFAVPSDDYTLLWDEPGGAPALLKRLIASAHSQGTKVKLSIGGWTGSKHFSSAVANDTSRKTFVNNILATYMTYELDGIDIDWEYPGREGSPGNEFGPDDTTNFLLFLQRLRAALPLDARITAAVEPTPFLDDKGRPMDDVSTFAEVLDWVLIMNYDVWGSSSSPGPNAPFYDGCGNSTQPEASAVGSFNAWTAAGFPARKLVLGLPSYGYISSSSAKSLKTRSKQPSKKQRHSLKVVNEDGGSDGQVQFRDLIIQGALLSTNDTIRYASSGGFVRLWDSCSSTPYLRSSSSNQIITYDGPISLGMKAAFAKAVGMLGVNIFDIHGDTDDGDLMNGVRKSMGLS</sequence>
<comment type="catalytic activity">
    <reaction evidence="1">
        <text>Random endo-hydrolysis of N-acetyl-beta-D-glucosaminide (1-&gt;4)-beta-linkages in chitin and chitodextrins.</text>
        <dbReference type="EC" id="3.2.1.14"/>
    </reaction>
</comment>
<evidence type="ECO:0000256" key="4">
    <source>
        <dbReference type="ARBA" id="ARBA00023277"/>
    </source>
</evidence>
<dbReference type="InterPro" id="IPR017853">
    <property type="entry name" value="GH"/>
</dbReference>
<evidence type="ECO:0000313" key="13">
    <source>
        <dbReference type="Proteomes" id="UP000027222"/>
    </source>
</evidence>
<keyword evidence="5 7" id="KW-0326">Glycosidase</keyword>
<dbReference type="PANTHER" id="PTHR11177">
    <property type="entry name" value="CHITINASE"/>
    <property type="match status" value="1"/>
</dbReference>
<evidence type="ECO:0000313" key="12">
    <source>
        <dbReference type="EMBL" id="KDR83621.1"/>
    </source>
</evidence>
<name>A0A067TKE7_GALM3</name>
<evidence type="ECO:0000256" key="5">
    <source>
        <dbReference type="ARBA" id="ARBA00023295"/>
    </source>
</evidence>
<evidence type="ECO:0000256" key="7">
    <source>
        <dbReference type="RuleBase" id="RU000489"/>
    </source>
</evidence>
<gene>
    <name evidence="12" type="ORF">GALMADRAFT_235912</name>
</gene>
<accession>A0A067TKE7</accession>
<keyword evidence="4" id="KW-0119">Carbohydrate metabolism</keyword>
<dbReference type="InterPro" id="IPR050314">
    <property type="entry name" value="Glycosyl_Hydrlase_18"/>
</dbReference>
<reference evidence="13" key="1">
    <citation type="journal article" date="2014" name="Proc. Natl. Acad. Sci. U.S.A.">
        <title>Extensive sampling of basidiomycete genomes demonstrates inadequacy of the white-rot/brown-rot paradigm for wood decay fungi.</title>
        <authorList>
            <person name="Riley R."/>
            <person name="Salamov A.A."/>
            <person name="Brown D.W."/>
            <person name="Nagy L.G."/>
            <person name="Floudas D."/>
            <person name="Held B.W."/>
            <person name="Levasseur A."/>
            <person name="Lombard V."/>
            <person name="Morin E."/>
            <person name="Otillar R."/>
            <person name="Lindquist E.A."/>
            <person name="Sun H."/>
            <person name="LaButti K.M."/>
            <person name="Schmutz J."/>
            <person name="Jabbour D."/>
            <person name="Luo H."/>
            <person name="Baker S.E."/>
            <person name="Pisabarro A.G."/>
            <person name="Walton J.D."/>
            <person name="Blanchette R.A."/>
            <person name="Henrissat B."/>
            <person name="Martin F."/>
            <person name="Cullen D."/>
            <person name="Hibbett D.S."/>
            <person name="Grigoriev I.V."/>
        </authorList>
    </citation>
    <scope>NUCLEOTIDE SEQUENCE [LARGE SCALE GENOMIC DNA]</scope>
    <source>
        <strain evidence="13">CBS 339.88</strain>
    </source>
</reference>
<evidence type="ECO:0000256" key="6">
    <source>
        <dbReference type="ARBA" id="ARBA00023326"/>
    </source>
</evidence>
<keyword evidence="6" id="KW-0624">Polysaccharide degradation</keyword>
<feature type="domain" description="GH18" evidence="11">
    <location>
        <begin position="106"/>
        <end position="479"/>
    </location>
</feature>
<evidence type="ECO:0000256" key="8">
    <source>
        <dbReference type="RuleBase" id="RU004453"/>
    </source>
</evidence>
<evidence type="ECO:0000256" key="10">
    <source>
        <dbReference type="SAM" id="SignalP"/>
    </source>
</evidence>
<dbReference type="Pfam" id="PF00704">
    <property type="entry name" value="Glyco_hydro_18"/>
    <property type="match status" value="1"/>
</dbReference>
<dbReference type="GO" id="GO:0000272">
    <property type="term" value="P:polysaccharide catabolic process"/>
    <property type="evidence" value="ECO:0007669"/>
    <property type="project" value="UniProtKB-KW"/>
</dbReference>
<keyword evidence="2 7" id="KW-0378">Hydrolase</keyword>
<dbReference type="PROSITE" id="PS01095">
    <property type="entry name" value="GH18_1"/>
    <property type="match status" value="1"/>
</dbReference>
<keyword evidence="10" id="KW-0732">Signal</keyword>
<comment type="similarity">
    <text evidence="8">Belongs to the glycosyl hydrolase 18 family.</text>
</comment>
<dbReference type="InterPro" id="IPR001579">
    <property type="entry name" value="Glyco_hydro_18_chit_AS"/>
</dbReference>
<dbReference type="InterPro" id="IPR011583">
    <property type="entry name" value="Chitinase_II/V-like_cat"/>
</dbReference>
<feature type="signal peptide" evidence="10">
    <location>
        <begin position="1"/>
        <end position="28"/>
    </location>
</feature>
<dbReference type="GO" id="GO:0008061">
    <property type="term" value="F:chitin binding"/>
    <property type="evidence" value="ECO:0007669"/>
    <property type="project" value="InterPro"/>
</dbReference>
<feature type="chain" id="PRO_5001646989" description="GH18 domain-containing protein" evidence="10">
    <location>
        <begin position="29"/>
        <end position="479"/>
    </location>
</feature>
<evidence type="ECO:0000256" key="2">
    <source>
        <dbReference type="ARBA" id="ARBA00022801"/>
    </source>
</evidence>
<dbReference type="PROSITE" id="PS51910">
    <property type="entry name" value="GH18_2"/>
    <property type="match status" value="1"/>
</dbReference>
<dbReference type="HOGENOM" id="CLU_002833_6_2_1"/>
<proteinExistence type="inferred from homology"/>
<dbReference type="Gene3D" id="3.20.20.80">
    <property type="entry name" value="Glycosidases"/>
    <property type="match status" value="1"/>
</dbReference>
<dbReference type="GO" id="GO:0005576">
    <property type="term" value="C:extracellular region"/>
    <property type="evidence" value="ECO:0007669"/>
    <property type="project" value="TreeGrafter"/>
</dbReference>
<evidence type="ECO:0000259" key="11">
    <source>
        <dbReference type="PROSITE" id="PS51910"/>
    </source>
</evidence>
<dbReference type="GO" id="GO:0008843">
    <property type="term" value="F:endochitinase activity"/>
    <property type="evidence" value="ECO:0007669"/>
    <property type="project" value="UniProtKB-EC"/>
</dbReference>
<dbReference type="SUPFAM" id="SSF51445">
    <property type="entry name" value="(Trans)glycosidases"/>
    <property type="match status" value="1"/>
</dbReference>
<evidence type="ECO:0000256" key="1">
    <source>
        <dbReference type="ARBA" id="ARBA00000822"/>
    </source>
</evidence>
<dbReference type="STRING" id="685588.A0A067TKE7"/>
<dbReference type="EMBL" id="KL142368">
    <property type="protein sequence ID" value="KDR83621.1"/>
    <property type="molecule type" value="Genomic_DNA"/>
</dbReference>
<feature type="compositionally biased region" description="Basic residues" evidence="9">
    <location>
        <begin position="355"/>
        <end position="370"/>
    </location>
</feature>
<dbReference type="PANTHER" id="PTHR11177:SF392">
    <property type="entry name" value="HAP41P"/>
    <property type="match status" value="1"/>
</dbReference>
<protein>
    <recommendedName>
        <fullName evidence="11">GH18 domain-containing protein</fullName>
    </recommendedName>
</protein>
<keyword evidence="13" id="KW-1185">Reference proteome</keyword>
<dbReference type="OrthoDB" id="73875at2759"/>
<dbReference type="AlphaFoldDB" id="A0A067TKE7"/>
<evidence type="ECO:0000256" key="9">
    <source>
        <dbReference type="SAM" id="MobiDB-lite"/>
    </source>
</evidence>